<sequence length="208" mass="24267">MREKKNAIFVLLLFFCMVALLAYALLMQFQVKHLEDDNENLKHELSQKEKVKVKPSISKSSQTKNNTDKKVDANQNELMNLSETFVNNMMNQQNDSNYSKIKKEMANITTQNFMDKFLKSDHPENNLPVNTKIDSVTLFLEQNQNASEIKKGIVTFFRDVYVIENQKVTDELLAKEKMTVELTFMNQNGKWIIDEYEILNSQEKNLKA</sequence>
<dbReference type="AlphaFoldDB" id="A0A8H9C085"/>
<name>A0A8H9C085_STAPS</name>
<evidence type="ECO:0000313" key="2">
    <source>
        <dbReference type="EMBL" id="EGQ4385517.1"/>
    </source>
</evidence>
<comment type="caution">
    <text evidence="2">The sequence shown here is derived from an EMBL/GenBank/DDBJ whole genome shotgun (WGS) entry which is preliminary data.</text>
</comment>
<dbReference type="EMBL" id="AAXKXX010000018">
    <property type="protein sequence ID" value="EGQ4385517.1"/>
    <property type="molecule type" value="Genomic_DNA"/>
</dbReference>
<protein>
    <submittedName>
        <fullName evidence="2">Uncharacterized protein</fullName>
    </submittedName>
</protein>
<reference evidence="2 3" key="1">
    <citation type="submission" date="2018-11" db="EMBL/GenBank/DDBJ databases">
        <authorList>
            <consortium name="Veterinary Laboratory Investigation and Response Network"/>
        </authorList>
    </citation>
    <scope>NUCLEOTIDE SEQUENCE [LARGE SCALE GENOMIC DNA]</scope>
    <source>
        <strain evidence="2 3">SPSE-18-VL-LA-PA-Ryan-0021</strain>
    </source>
</reference>
<proteinExistence type="predicted"/>
<dbReference type="Proteomes" id="UP000600220">
    <property type="component" value="Unassembled WGS sequence"/>
</dbReference>
<evidence type="ECO:0000313" key="3">
    <source>
        <dbReference type="Proteomes" id="UP000600220"/>
    </source>
</evidence>
<evidence type="ECO:0000256" key="1">
    <source>
        <dbReference type="SAM" id="MobiDB-lite"/>
    </source>
</evidence>
<organism evidence="2 3">
    <name type="scientific">Staphylococcus pseudintermedius</name>
    <dbReference type="NCBI Taxonomy" id="283734"/>
    <lineage>
        <taxon>Bacteria</taxon>
        <taxon>Bacillati</taxon>
        <taxon>Bacillota</taxon>
        <taxon>Bacilli</taxon>
        <taxon>Bacillales</taxon>
        <taxon>Staphylococcaceae</taxon>
        <taxon>Staphylococcus</taxon>
        <taxon>Staphylococcus intermedius group</taxon>
    </lineage>
</organism>
<keyword evidence="3" id="KW-1185">Reference proteome</keyword>
<accession>A0A8H9C085</accession>
<dbReference type="RefSeq" id="WP_096538105.1">
    <property type="nucleotide sequence ID" value="NZ_BAAFIG010000007.1"/>
</dbReference>
<gene>
    <name evidence="2" type="ORF">EGV54_10510</name>
</gene>
<feature type="region of interest" description="Disordered" evidence="1">
    <location>
        <begin position="45"/>
        <end position="70"/>
    </location>
</feature>